<name>A0A812J3U3_SYMPI</name>
<feature type="compositionally biased region" description="Low complexity" evidence="1">
    <location>
        <begin position="94"/>
        <end position="110"/>
    </location>
</feature>
<evidence type="ECO:0000259" key="2">
    <source>
        <dbReference type="Pfam" id="PF12348"/>
    </source>
</evidence>
<dbReference type="AlphaFoldDB" id="A0A812J3U3"/>
<dbReference type="Gene3D" id="1.25.10.10">
    <property type="entry name" value="Leucine-rich Repeat Variant"/>
    <property type="match status" value="1"/>
</dbReference>
<dbReference type="GO" id="GO:0000226">
    <property type="term" value="P:microtubule cytoskeleton organization"/>
    <property type="evidence" value="ECO:0007669"/>
    <property type="project" value="TreeGrafter"/>
</dbReference>
<protein>
    <submittedName>
        <fullName evidence="3">CLASP protein</fullName>
    </submittedName>
</protein>
<dbReference type="InterPro" id="IPR011989">
    <property type="entry name" value="ARM-like"/>
</dbReference>
<gene>
    <name evidence="3" type="primary">CLASP</name>
    <name evidence="3" type="ORF">SPIL2461_LOCUS1405</name>
</gene>
<dbReference type="GO" id="GO:0005881">
    <property type="term" value="C:cytoplasmic microtubule"/>
    <property type="evidence" value="ECO:0007669"/>
    <property type="project" value="TreeGrafter"/>
</dbReference>
<keyword evidence="4" id="KW-1185">Reference proteome</keyword>
<dbReference type="Proteomes" id="UP000649617">
    <property type="component" value="Unassembled WGS sequence"/>
</dbReference>
<dbReference type="GO" id="GO:0008017">
    <property type="term" value="F:microtubule binding"/>
    <property type="evidence" value="ECO:0007669"/>
    <property type="project" value="TreeGrafter"/>
</dbReference>
<dbReference type="InterPro" id="IPR024395">
    <property type="entry name" value="CLASP_N_dom"/>
</dbReference>
<feature type="compositionally biased region" description="Basic and acidic residues" evidence="1">
    <location>
        <begin position="120"/>
        <end position="130"/>
    </location>
</feature>
<reference evidence="3" key="1">
    <citation type="submission" date="2021-02" db="EMBL/GenBank/DDBJ databases">
        <authorList>
            <person name="Dougan E. K."/>
            <person name="Rhodes N."/>
            <person name="Thang M."/>
            <person name="Chan C."/>
        </authorList>
    </citation>
    <scope>NUCLEOTIDE SEQUENCE</scope>
</reference>
<feature type="non-terminal residue" evidence="3">
    <location>
        <position position="1"/>
    </location>
</feature>
<feature type="domain" description="CLASP N-terminal" evidence="2">
    <location>
        <begin position="24"/>
        <end position="92"/>
    </location>
</feature>
<sequence length="130" mass="14523">MSAFGLVDSYEEFSEWRAASSRALLLALQLHPAERLERLAEPLQKAIRDGLEDAREEVRSCARQCFWAFTEKFQERGLRFLALLNANRQRQLRAEAPAAAGGAAPAPAAKARARSVSQKRSRDSPEARVE</sequence>
<proteinExistence type="predicted"/>
<dbReference type="EMBL" id="CAJNIZ010001359">
    <property type="protein sequence ID" value="CAE7189326.1"/>
    <property type="molecule type" value="Genomic_DNA"/>
</dbReference>
<evidence type="ECO:0000313" key="3">
    <source>
        <dbReference type="EMBL" id="CAE7189326.1"/>
    </source>
</evidence>
<organism evidence="3 4">
    <name type="scientific">Symbiodinium pilosum</name>
    <name type="common">Dinoflagellate</name>
    <dbReference type="NCBI Taxonomy" id="2952"/>
    <lineage>
        <taxon>Eukaryota</taxon>
        <taxon>Sar</taxon>
        <taxon>Alveolata</taxon>
        <taxon>Dinophyceae</taxon>
        <taxon>Suessiales</taxon>
        <taxon>Symbiodiniaceae</taxon>
        <taxon>Symbiodinium</taxon>
    </lineage>
</organism>
<dbReference type="PANTHER" id="PTHR21567">
    <property type="entry name" value="CLASP"/>
    <property type="match status" value="1"/>
</dbReference>
<feature type="region of interest" description="Disordered" evidence="1">
    <location>
        <begin position="94"/>
        <end position="130"/>
    </location>
</feature>
<evidence type="ECO:0000313" key="4">
    <source>
        <dbReference type="Proteomes" id="UP000649617"/>
    </source>
</evidence>
<evidence type="ECO:0000256" key="1">
    <source>
        <dbReference type="SAM" id="MobiDB-lite"/>
    </source>
</evidence>
<dbReference type="PANTHER" id="PTHR21567:SF9">
    <property type="entry name" value="CLIP-ASSOCIATING PROTEIN"/>
    <property type="match status" value="1"/>
</dbReference>
<comment type="caution">
    <text evidence="3">The sequence shown here is derived from an EMBL/GenBank/DDBJ whole genome shotgun (WGS) entry which is preliminary data.</text>
</comment>
<dbReference type="OrthoDB" id="46159at2759"/>
<accession>A0A812J3U3</accession>
<dbReference type="Pfam" id="PF12348">
    <property type="entry name" value="CLASP_N"/>
    <property type="match status" value="1"/>
</dbReference>